<feature type="compositionally biased region" description="Basic and acidic residues" evidence="1">
    <location>
        <begin position="75"/>
        <end position="95"/>
    </location>
</feature>
<feature type="region of interest" description="Disordered" evidence="1">
    <location>
        <begin position="26"/>
        <end position="96"/>
    </location>
</feature>
<evidence type="ECO:0000313" key="3">
    <source>
        <dbReference type="EMBL" id="CDQ40609.1"/>
    </source>
</evidence>
<gene>
    <name evidence="3" type="ORF">BN990_02935</name>
</gene>
<feature type="compositionally biased region" description="Polar residues" evidence="1">
    <location>
        <begin position="51"/>
        <end position="61"/>
    </location>
</feature>
<name>A0A024QDN6_9BACI</name>
<comment type="caution">
    <text evidence="3">The sequence shown here is derived from an EMBL/GenBank/DDBJ whole genome shotgun (WGS) entry which is preliminary data.</text>
</comment>
<dbReference type="PROSITE" id="PS51257">
    <property type="entry name" value="PROKAR_LIPOPROTEIN"/>
    <property type="match status" value="1"/>
</dbReference>
<keyword evidence="2" id="KW-0732">Signal</keyword>
<dbReference type="Proteomes" id="UP000028875">
    <property type="component" value="Unassembled WGS sequence"/>
</dbReference>
<dbReference type="OrthoDB" id="2138638at2"/>
<sequence precursor="true">MHVRSIMMGILVVSITLAGCNTNLEAADDDPNATTNETNEAANDKQPNEAAGTSSESNVEQSHNDDNSAANESSRNNDDNSSKQRSIPDELEKHTFNTSEEAANYMEGYRNIKQTNIDLGFGIEGSRDAGAGHQYISWNEGRWFIGLDYPTDTQYVTEKYPNNTALAKQMVSYLESHYLPAPQDKGVIKVRGFKDSPQVKIQWQVDKVVYEINSDKNNPIEAIQKAIDAGKSL</sequence>
<accession>A0A024QDN6</accession>
<keyword evidence="4" id="KW-1185">Reference proteome</keyword>
<dbReference type="EMBL" id="CCDP010000002">
    <property type="protein sequence ID" value="CDQ40609.1"/>
    <property type="molecule type" value="Genomic_DNA"/>
</dbReference>
<dbReference type="STRING" id="1462526.BN990_02935"/>
<evidence type="ECO:0000256" key="1">
    <source>
        <dbReference type="SAM" id="MobiDB-lite"/>
    </source>
</evidence>
<evidence type="ECO:0000313" key="4">
    <source>
        <dbReference type="Proteomes" id="UP000028875"/>
    </source>
</evidence>
<proteinExistence type="predicted"/>
<feature type="signal peptide" evidence="2">
    <location>
        <begin position="1"/>
        <end position="26"/>
    </location>
</feature>
<evidence type="ECO:0000256" key="2">
    <source>
        <dbReference type="SAM" id="SignalP"/>
    </source>
</evidence>
<evidence type="ECO:0008006" key="5">
    <source>
        <dbReference type="Google" id="ProtNLM"/>
    </source>
</evidence>
<protein>
    <recommendedName>
        <fullName evidence="5">Lipoprotein</fullName>
    </recommendedName>
</protein>
<feature type="chain" id="PRO_5001536168" description="Lipoprotein" evidence="2">
    <location>
        <begin position="27"/>
        <end position="233"/>
    </location>
</feature>
<reference evidence="3 4" key="1">
    <citation type="submission" date="2014-03" db="EMBL/GenBank/DDBJ databases">
        <authorList>
            <person name="Urmite Genomes U."/>
        </authorList>
    </citation>
    <scope>NUCLEOTIDE SEQUENCE [LARGE SCALE GENOMIC DNA]</scope>
    <source>
        <strain evidence="3 4">Vm-5</strain>
    </source>
</reference>
<dbReference type="AlphaFoldDB" id="A0A024QDN6"/>
<dbReference type="RefSeq" id="WP_051739208.1">
    <property type="nucleotide sequence ID" value="NZ_BNER01000006.1"/>
</dbReference>
<feature type="compositionally biased region" description="Low complexity" evidence="1">
    <location>
        <begin position="32"/>
        <end position="41"/>
    </location>
</feature>
<dbReference type="eggNOG" id="ENOG5032QT1">
    <property type="taxonomic scope" value="Bacteria"/>
</dbReference>
<reference evidence="4" key="2">
    <citation type="submission" date="2014-05" db="EMBL/GenBank/DDBJ databases">
        <title>Draft genome sequence of Virgibacillus massiliensis Vm-5.</title>
        <authorList>
            <person name="Khelaifia S."/>
            <person name="Croce O."/>
            <person name="Lagier J.C."/>
            <person name="Raoult D."/>
        </authorList>
    </citation>
    <scope>NUCLEOTIDE SEQUENCE [LARGE SCALE GENOMIC DNA]</scope>
    <source>
        <strain evidence="4">Vm-5</strain>
    </source>
</reference>
<organism evidence="3 4">
    <name type="scientific">Virgibacillus massiliensis</name>
    <dbReference type="NCBI Taxonomy" id="1462526"/>
    <lineage>
        <taxon>Bacteria</taxon>
        <taxon>Bacillati</taxon>
        <taxon>Bacillota</taxon>
        <taxon>Bacilli</taxon>
        <taxon>Bacillales</taxon>
        <taxon>Bacillaceae</taxon>
        <taxon>Virgibacillus</taxon>
    </lineage>
</organism>